<name>A0AA87Q5V1_RHIRH</name>
<dbReference type="InterPro" id="IPR041049">
    <property type="entry name" value="DUF5615"/>
</dbReference>
<dbReference type="Proteomes" id="UP000026941">
    <property type="component" value="Unassembled WGS sequence"/>
</dbReference>
<evidence type="ECO:0000313" key="3">
    <source>
        <dbReference type="Proteomes" id="UP000026941"/>
    </source>
</evidence>
<protein>
    <recommendedName>
        <fullName evidence="1">DUF5615 domain-containing protein</fullName>
    </recommendedName>
</protein>
<accession>A0AA87Q5V1</accession>
<comment type="caution">
    <text evidence="2">The sequence shown here is derived from an EMBL/GenBank/DDBJ whole genome shotgun (WGS) entry which is preliminary data.</text>
</comment>
<sequence>MKLLIDECLSPKLALRAQETGHGESSHVVWLNKAGWKDWELKPFILEGDWTFVTINSVDFRGPRDQPGSAGEYADVEIHAGLICFNGPDDINRDTQCLMLDAVLHAIAAEGVDIINKVVEVTLADNEIEVEIYSLPMEEGNLIGSATKARHTRS</sequence>
<dbReference type="RefSeq" id="WP_042475701.1">
    <property type="nucleotide sequence ID" value="NZ_BAYX01000016.1"/>
</dbReference>
<evidence type="ECO:0000313" key="2">
    <source>
        <dbReference type="EMBL" id="GAJ96060.1"/>
    </source>
</evidence>
<gene>
    <name evidence="2" type="ORF">RRH01S_16_00100</name>
</gene>
<organism evidence="2 3">
    <name type="scientific">Rhizobium rhizogenes NBRC 13257</name>
    <dbReference type="NCBI Taxonomy" id="1220581"/>
    <lineage>
        <taxon>Bacteria</taxon>
        <taxon>Pseudomonadati</taxon>
        <taxon>Pseudomonadota</taxon>
        <taxon>Alphaproteobacteria</taxon>
        <taxon>Hyphomicrobiales</taxon>
        <taxon>Rhizobiaceae</taxon>
        <taxon>Rhizobium/Agrobacterium group</taxon>
        <taxon>Rhizobium</taxon>
    </lineage>
</organism>
<dbReference type="Pfam" id="PF18480">
    <property type="entry name" value="DUF5615"/>
    <property type="match status" value="1"/>
</dbReference>
<evidence type="ECO:0000259" key="1">
    <source>
        <dbReference type="Pfam" id="PF18480"/>
    </source>
</evidence>
<feature type="domain" description="DUF5615" evidence="1">
    <location>
        <begin position="1"/>
        <end position="61"/>
    </location>
</feature>
<proteinExistence type="predicted"/>
<dbReference type="AlphaFoldDB" id="A0AA87Q5V1"/>
<dbReference type="EMBL" id="BAYX01000016">
    <property type="protein sequence ID" value="GAJ96060.1"/>
    <property type="molecule type" value="Genomic_DNA"/>
</dbReference>
<reference evidence="2 3" key="1">
    <citation type="submission" date="2014-05" db="EMBL/GenBank/DDBJ databases">
        <title>Whole genome shotgun sequence of Rhizobium rhizogenes NBRC 13257.</title>
        <authorList>
            <person name="Katano-Makiyama Y."/>
            <person name="Hosoyama A."/>
            <person name="Hashimoto M."/>
            <person name="Hosoyama Y."/>
            <person name="Noguchi M."/>
            <person name="Tsuchikane K."/>
            <person name="Kimura A."/>
            <person name="Ohji S."/>
            <person name="Ichikawa N."/>
            <person name="Yamazoe A."/>
            <person name="Fujita N."/>
        </authorList>
    </citation>
    <scope>NUCLEOTIDE SEQUENCE [LARGE SCALE GENOMIC DNA]</scope>
    <source>
        <strain evidence="2 3">NBRC 13257</strain>
    </source>
</reference>